<proteinExistence type="predicted"/>
<dbReference type="InterPro" id="IPR036770">
    <property type="entry name" value="Ankyrin_rpt-contain_sf"/>
</dbReference>
<dbReference type="KEGG" id="tva:4757734"/>
<evidence type="ECO:0000259" key="1">
    <source>
        <dbReference type="Pfam" id="PF11929"/>
    </source>
</evidence>
<name>A2F589_TRIV3</name>
<dbReference type="RefSeq" id="XP_001312844.1">
    <property type="nucleotide sequence ID" value="XM_001312843.1"/>
</dbReference>
<evidence type="ECO:0000313" key="3">
    <source>
        <dbReference type="Proteomes" id="UP000001542"/>
    </source>
</evidence>
<sequence length="300" mass="35838">MSDQDSHTNKYGEFRSTYKYYIDSFIALYQLKTENEEDLNSIYKMIKTELIDSNNHFPKIIVRDILNIIPYNNRYSKSYLYLAKRITDDYHVTSINKIPTISAFQFYKEYGITLYKFKEFKEIKYENPNILSENTIFRAIMNDDKERFIQFIESEEFNKDKTLYNHLYPILPDKGLSLLELCCYHGAVDCFKLLRTKFNSQITEICLRLSFLGRNQEILSECLKHQKPDGECMKYAIISHNIDFVTFLMNEHNIKIDLLACGQYKNLESFLVYFDQKNDINKYFVVSTLFDVPFSWCKYQ</sequence>
<dbReference type="PANTHER" id="PTHR24182:SF13">
    <property type="entry name" value="LD18443P"/>
    <property type="match status" value="1"/>
</dbReference>
<dbReference type="Pfam" id="PF11929">
    <property type="entry name" value="DUF3447"/>
    <property type="match status" value="1"/>
</dbReference>
<dbReference type="PANTHER" id="PTHR24182">
    <property type="entry name" value="ANKYRIN REPEAT AND SOCS BOX CONTAINING 4"/>
    <property type="match status" value="1"/>
</dbReference>
<evidence type="ECO:0000313" key="2">
    <source>
        <dbReference type="EMBL" id="EAX99914.1"/>
    </source>
</evidence>
<feature type="domain" description="DUF3447" evidence="1">
    <location>
        <begin position="198"/>
        <end position="273"/>
    </location>
</feature>
<dbReference type="InParanoid" id="A2F589"/>
<dbReference type="Proteomes" id="UP000001542">
    <property type="component" value="Unassembled WGS sequence"/>
</dbReference>
<reference evidence="2" key="1">
    <citation type="submission" date="2006-10" db="EMBL/GenBank/DDBJ databases">
        <authorList>
            <person name="Amadeo P."/>
            <person name="Zhao Q."/>
            <person name="Wortman J."/>
            <person name="Fraser-Liggett C."/>
            <person name="Carlton J."/>
        </authorList>
    </citation>
    <scope>NUCLEOTIDE SEQUENCE</scope>
    <source>
        <strain evidence="2">G3</strain>
    </source>
</reference>
<dbReference type="eggNOG" id="ENOG502SBM3">
    <property type="taxonomic scope" value="Eukaryota"/>
</dbReference>
<dbReference type="AlphaFoldDB" id="A2F589"/>
<dbReference type="SUPFAM" id="SSF48403">
    <property type="entry name" value="Ankyrin repeat"/>
    <property type="match status" value="1"/>
</dbReference>
<dbReference type="VEuPathDB" id="TrichDB:TVAG_343220"/>
<organism evidence="2 3">
    <name type="scientific">Trichomonas vaginalis (strain ATCC PRA-98 / G3)</name>
    <dbReference type="NCBI Taxonomy" id="412133"/>
    <lineage>
        <taxon>Eukaryota</taxon>
        <taxon>Metamonada</taxon>
        <taxon>Parabasalia</taxon>
        <taxon>Trichomonadida</taxon>
        <taxon>Trichomonadidae</taxon>
        <taxon>Trichomonas</taxon>
    </lineage>
</organism>
<dbReference type="VEuPathDB" id="TrichDB:TVAGG3_0160110"/>
<protein>
    <recommendedName>
        <fullName evidence="1">DUF3447 domain-containing protein</fullName>
    </recommendedName>
</protein>
<reference evidence="2" key="2">
    <citation type="journal article" date="2007" name="Science">
        <title>Draft genome sequence of the sexually transmitted pathogen Trichomonas vaginalis.</title>
        <authorList>
            <person name="Carlton J.M."/>
            <person name="Hirt R.P."/>
            <person name="Silva J.C."/>
            <person name="Delcher A.L."/>
            <person name="Schatz M."/>
            <person name="Zhao Q."/>
            <person name="Wortman J.R."/>
            <person name="Bidwell S.L."/>
            <person name="Alsmark U.C.M."/>
            <person name="Besteiro S."/>
            <person name="Sicheritz-Ponten T."/>
            <person name="Noel C.J."/>
            <person name="Dacks J.B."/>
            <person name="Foster P.G."/>
            <person name="Simillion C."/>
            <person name="Van de Peer Y."/>
            <person name="Miranda-Saavedra D."/>
            <person name="Barton G.J."/>
            <person name="Westrop G.D."/>
            <person name="Mueller S."/>
            <person name="Dessi D."/>
            <person name="Fiori P.L."/>
            <person name="Ren Q."/>
            <person name="Paulsen I."/>
            <person name="Zhang H."/>
            <person name="Bastida-Corcuera F.D."/>
            <person name="Simoes-Barbosa A."/>
            <person name="Brown M.T."/>
            <person name="Hayes R.D."/>
            <person name="Mukherjee M."/>
            <person name="Okumura C.Y."/>
            <person name="Schneider R."/>
            <person name="Smith A.J."/>
            <person name="Vanacova S."/>
            <person name="Villalvazo M."/>
            <person name="Haas B.J."/>
            <person name="Pertea M."/>
            <person name="Feldblyum T.V."/>
            <person name="Utterback T.R."/>
            <person name="Shu C.L."/>
            <person name="Osoegawa K."/>
            <person name="de Jong P.J."/>
            <person name="Hrdy I."/>
            <person name="Horvathova L."/>
            <person name="Zubacova Z."/>
            <person name="Dolezal P."/>
            <person name="Malik S.B."/>
            <person name="Logsdon J.M. Jr."/>
            <person name="Henze K."/>
            <person name="Gupta A."/>
            <person name="Wang C.C."/>
            <person name="Dunne R.L."/>
            <person name="Upcroft J.A."/>
            <person name="Upcroft P."/>
            <person name="White O."/>
            <person name="Salzberg S.L."/>
            <person name="Tang P."/>
            <person name="Chiu C.-H."/>
            <person name="Lee Y.-S."/>
            <person name="Embley T.M."/>
            <person name="Coombs G.H."/>
            <person name="Mottram J.C."/>
            <person name="Tachezy J."/>
            <person name="Fraser-Liggett C.M."/>
            <person name="Johnson P.J."/>
        </authorList>
    </citation>
    <scope>NUCLEOTIDE SEQUENCE [LARGE SCALE GENOMIC DNA]</scope>
    <source>
        <strain evidence="2">G3</strain>
    </source>
</reference>
<accession>A2F589</accession>
<dbReference type="InterPro" id="IPR020683">
    <property type="entry name" value="DUF3447"/>
</dbReference>
<dbReference type="EMBL" id="DS113620">
    <property type="protein sequence ID" value="EAX99914.1"/>
    <property type="molecule type" value="Genomic_DNA"/>
</dbReference>
<gene>
    <name evidence="2" type="ORF">TVAG_159340</name>
</gene>
<keyword evidence="3" id="KW-1185">Reference proteome</keyword>